<evidence type="ECO:0000313" key="2">
    <source>
        <dbReference type="Proteomes" id="UP000199017"/>
    </source>
</evidence>
<dbReference type="RefSeq" id="WP_091583418.1">
    <property type="nucleotide sequence ID" value="NZ_FNDU01000004.1"/>
</dbReference>
<sequence>MKYLIDHTTSQIHRTPYAGYACGLNTTPLEKREGTHDENYVNKLVEEKKYKKCRHCYDEKLYPL</sequence>
<evidence type="ECO:0000313" key="1">
    <source>
        <dbReference type="EMBL" id="SDI00501.1"/>
    </source>
</evidence>
<organism evidence="1 2">
    <name type="scientific">Alteribacillus bidgolensis</name>
    <dbReference type="NCBI Taxonomy" id="930129"/>
    <lineage>
        <taxon>Bacteria</taxon>
        <taxon>Bacillati</taxon>
        <taxon>Bacillota</taxon>
        <taxon>Bacilli</taxon>
        <taxon>Bacillales</taxon>
        <taxon>Bacillaceae</taxon>
        <taxon>Alteribacillus</taxon>
    </lineage>
</organism>
<dbReference type="EMBL" id="FNDU01000004">
    <property type="protein sequence ID" value="SDI00501.1"/>
    <property type="molecule type" value="Genomic_DNA"/>
</dbReference>
<proteinExistence type="predicted"/>
<dbReference type="OrthoDB" id="2454248at2"/>
<protein>
    <submittedName>
        <fullName evidence="1">Uncharacterized protein</fullName>
    </submittedName>
</protein>
<keyword evidence="2" id="KW-1185">Reference proteome</keyword>
<accession>A0A1G8H1U8</accession>
<gene>
    <name evidence="1" type="ORF">SAMN05216352_10465</name>
</gene>
<dbReference type="AlphaFoldDB" id="A0A1G8H1U8"/>
<dbReference type="Proteomes" id="UP000199017">
    <property type="component" value="Unassembled WGS sequence"/>
</dbReference>
<name>A0A1G8H1U8_9BACI</name>
<reference evidence="1 2" key="1">
    <citation type="submission" date="2016-10" db="EMBL/GenBank/DDBJ databases">
        <authorList>
            <person name="de Groot N.N."/>
        </authorList>
    </citation>
    <scope>NUCLEOTIDE SEQUENCE [LARGE SCALE GENOMIC DNA]</scope>
    <source>
        <strain evidence="2">P4B,CCM 7963,CECT 7998,DSM 25260,IBRC-M 10614,KCTC 13821</strain>
    </source>
</reference>